<organism evidence="3 4">
    <name type="scientific">Sphingobacterium arenae</name>
    <dbReference type="NCBI Taxonomy" id="1280598"/>
    <lineage>
        <taxon>Bacteria</taxon>
        <taxon>Pseudomonadati</taxon>
        <taxon>Bacteroidota</taxon>
        <taxon>Sphingobacteriia</taxon>
        <taxon>Sphingobacteriales</taxon>
        <taxon>Sphingobacteriaceae</taxon>
        <taxon>Sphingobacterium</taxon>
    </lineage>
</organism>
<evidence type="ECO:0000256" key="1">
    <source>
        <dbReference type="SAM" id="SignalP"/>
    </source>
</evidence>
<keyword evidence="4" id="KW-1185">Reference proteome</keyword>
<dbReference type="InterPro" id="IPR025665">
    <property type="entry name" value="Beta-barrel_OMP_2"/>
</dbReference>
<dbReference type="Pfam" id="PF13568">
    <property type="entry name" value="OMP_b-brl_2"/>
    <property type="match status" value="1"/>
</dbReference>
<dbReference type="RefSeq" id="WP_190310412.1">
    <property type="nucleotide sequence ID" value="NZ_JACNYK010000005.1"/>
</dbReference>
<dbReference type="EMBL" id="JACNYK010000005">
    <property type="protein sequence ID" value="MBD1427272.1"/>
    <property type="molecule type" value="Genomic_DNA"/>
</dbReference>
<dbReference type="Proteomes" id="UP000606494">
    <property type="component" value="Unassembled WGS sequence"/>
</dbReference>
<reference evidence="3 4" key="1">
    <citation type="submission" date="2020-08" db="EMBL/GenBank/DDBJ databases">
        <title>Sphingobacterium sp. DN00404 isolated from aquaculture water.</title>
        <authorList>
            <person name="Zhang M."/>
        </authorList>
    </citation>
    <scope>NUCLEOTIDE SEQUENCE [LARGE SCALE GENOMIC DNA]</scope>
    <source>
        <strain evidence="3 4">KCTC 32294</strain>
    </source>
</reference>
<evidence type="ECO:0000259" key="2">
    <source>
        <dbReference type="Pfam" id="PF13568"/>
    </source>
</evidence>
<feature type="domain" description="Outer membrane protein beta-barrel" evidence="2">
    <location>
        <begin position="19"/>
        <end position="184"/>
    </location>
</feature>
<evidence type="ECO:0000313" key="3">
    <source>
        <dbReference type="EMBL" id="MBD1427272.1"/>
    </source>
</evidence>
<feature type="signal peptide" evidence="1">
    <location>
        <begin position="1"/>
        <end position="20"/>
    </location>
</feature>
<protein>
    <submittedName>
        <fullName evidence="3">PorT family protein</fullName>
    </submittedName>
</protein>
<evidence type="ECO:0000313" key="4">
    <source>
        <dbReference type="Proteomes" id="UP000606494"/>
    </source>
</evidence>
<sequence length="207" mass="22701">MKKKFLSIGVILLSFFSVQAQTEFGLKAGVNFASYSYGDTEQLVDAKPRASFYLAGYLDAPIAKNIYIQPEFSLQGKGAKLIEDINSGGGEINQRVMWLDVAVNLLGKMPLDNFGNVFVGAGPYMGFAINGENDYASGTTTSVIIYQDNALKSVDYGLNFSTGMKFGKRLFFNVNYRMGLANIANKNYKWSDTIKNRVFSVGVGVVL</sequence>
<accession>A0ABR7Y7M6</accession>
<gene>
    <name evidence="3" type="ORF">H8B17_16970</name>
</gene>
<name>A0ABR7Y7M6_9SPHI</name>
<proteinExistence type="predicted"/>
<keyword evidence="1" id="KW-0732">Signal</keyword>
<comment type="caution">
    <text evidence="3">The sequence shown here is derived from an EMBL/GenBank/DDBJ whole genome shotgun (WGS) entry which is preliminary data.</text>
</comment>
<feature type="chain" id="PRO_5047130611" evidence="1">
    <location>
        <begin position="21"/>
        <end position="207"/>
    </location>
</feature>